<dbReference type="InterPro" id="IPR013870">
    <property type="entry name" value="Ribosomal_mL54"/>
</dbReference>
<sequence>MICRACLRQAGLPSTRQITAQPLTRKPAAAARYFSTTLTTRNAAPSPAAAALATASASAPVADEPATPDLTPLMPPPADAKAASLSSCTPGTLLNGLNYFKNKTDPVALPDEAYPSWLWKCLEVQKKADAATDADAGDEFSKSKKQRRLALKRQRQQEAKLLASGDLAALVPKIPLQKQTVNLPGAEPGNLAQAVEAVDKREELRQAMRKERRAKIKETNYLKAM</sequence>
<dbReference type="PANTHER" id="PTHR28595">
    <property type="entry name" value="39S RIBOSOMAL PROTEIN L54, MITOCHONDRIAL"/>
    <property type="match status" value="1"/>
</dbReference>
<proteinExistence type="inferred from homology"/>
<comment type="subcellular location">
    <subcellularLocation>
        <location evidence="1">Mitochondrion</location>
    </subcellularLocation>
</comment>
<keyword evidence="2" id="KW-0809">Transit peptide</keyword>
<evidence type="ECO:0000313" key="8">
    <source>
        <dbReference type="EMBL" id="KAK4101644.1"/>
    </source>
</evidence>
<comment type="caution">
    <text evidence="8">The sequence shown here is derived from an EMBL/GenBank/DDBJ whole genome shotgun (WGS) entry which is preliminary data.</text>
</comment>
<comment type="similarity">
    <text evidence="6">Belongs to the mitochondrion-specific ribosomal protein mL54 family.</text>
</comment>
<dbReference type="Pfam" id="PF08561">
    <property type="entry name" value="Ribosomal_L37"/>
    <property type="match status" value="1"/>
</dbReference>
<reference evidence="8" key="1">
    <citation type="journal article" date="2023" name="Mol. Phylogenet. Evol.">
        <title>Genome-scale phylogeny and comparative genomics of the fungal order Sordariales.</title>
        <authorList>
            <person name="Hensen N."/>
            <person name="Bonometti L."/>
            <person name="Westerberg I."/>
            <person name="Brannstrom I.O."/>
            <person name="Guillou S."/>
            <person name="Cros-Aarteil S."/>
            <person name="Calhoun S."/>
            <person name="Haridas S."/>
            <person name="Kuo A."/>
            <person name="Mondo S."/>
            <person name="Pangilinan J."/>
            <person name="Riley R."/>
            <person name="LaButti K."/>
            <person name="Andreopoulos B."/>
            <person name="Lipzen A."/>
            <person name="Chen C."/>
            <person name="Yan M."/>
            <person name="Daum C."/>
            <person name="Ng V."/>
            <person name="Clum A."/>
            <person name="Steindorff A."/>
            <person name="Ohm R.A."/>
            <person name="Martin F."/>
            <person name="Silar P."/>
            <person name="Natvig D.O."/>
            <person name="Lalanne C."/>
            <person name="Gautier V."/>
            <person name="Ament-Velasquez S.L."/>
            <person name="Kruys A."/>
            <person name="Hutchinson M.I."/>
            <person name="Powell A.J."/>
            <person name="Barry K."/>
            <person name="Miller A.N."/>
            <person name="Grigoriev I.V."/>
            <person name="Debuchy R."/>
            <person name="Gladieux P."/>
            <person name="Hiltunen Thoren M."/>
            <person name="Johannesson H."/>
        </authorList>
    </citation>
    <scope>NUCLEOTIDE SEQUENCE</scope>
    <source>
        <strain evidence="8">CBS 757.83</strain>
    </source>
</reference>
<evidence type="ECO:0000256" key="5">
    <source>
        <dbReference type="ARBA" id="ARBA00023274"/>
    </source>
</evidence>
<dbReference type="EMBL" id="MU863634">
    <property type="protein sequence ID" value="KAK4101644.1"/>
    <property type="molecule type" value="Genomic_DNA"/>
</dbReference>
<dbReference type="AlphaFoldDB" id="A0AAN6Q3L9"/>
<evidence type="ECO:0000256" key="2">
    <source>
        <dbReference type="ARBA" id="ARBA00022946"/>
    </source>
</evidence>
<organism evidence="8 9">
    <name type="scientific">Parathielavia hyrcaniae</name>
    <dbReference type="NCBI Taxonomy" id="113614"/>
    <lineage>
        <taxon>Eukaryota</taxon>
        <taxon>Fungi</taxon>
        <taxon>Dikarya</taxon>
        <taxon>Ascomycota</taxon>
        <taxon>Pezizomycotina</taxon>
        <taxon>Sordariomycetes</taxon>
        <taxon>Sordariomycetidae</taxon>
        <taxon>Sordariales</taxon>
        <taxon>Chaetomiaceae</taxon>
        <taxon>Parathielavia</taxon>
    </lineage>
</organism>
<evidence type="ECO:0000313" key="9">
    <source>
        <dbReference type="Proteomes" id="UP001305647"/>
    </source>
</evidence>
<evidence type="ECO:0000256" key="1">
    <source>
        <dbReference type="ARBA" id="ARBA00004173"/>
    </source>
</evidence>
<keyword evidence="3" id="KW-0689">Ribosomal protein</keyword>
<accession>A0AAN6Q3L9</accession>
<reference evidence="8" key="2">
    <citation type="submission" date="2023-05" db="EMBL/GenBank/DDBJ databases">
        <authorList>
            <consortium name="Lawrence Berkeley National Laboratory"/>
            <person name="Steindorff A."/>
            <person name="Hensen N."/>
            <person name="Bonometti L."/>
            <person name="Westerberg I."/>
            <person name="Brannstrom I.O."/>
            <person name="Guillou S."/>
            <person name="Cros-Aarteil S."/>
            <person name="Calhoun S."/>
            <person name="Haridas S."/>
            <person name="Kuo A."/>
            <person name="Mondo S."/>
            <person name="Pangilinan J."/>
            <person name="Riley R."/>
            <person name="Labutti K."/>
            <person name="Andreopoulos B."/>
            <person name="Lipzen A."/>
            <person name="Chen C."/>
            <person name="Yanf M."/>
            <person name="Daum C."/>
            <person name="Ng V."/>
            <person name="Clum A."/>
            <person name="Ohm R."/>
            <person name="Martin F."/>
            <person name="Silar P."/>
            <person name="Natvig D."/>
            <person name="Lalanne C."/>
            <person name="Gautier V."/>
            <person name="Ament-Velasquez S.L."/>
            <person name="Kruys A."/>
            <person name="Hutchinson M.I."/>
            <person name="Powell A.J."/>
            <person name="Barry K."/>
            <person name="Miller A.N."/>
            <person name="Grigoriev I.V."/>
            <person name="Debuchy R."/>
            <person name="Gladieux P."/>
            <person name="Thoren M.H."/>
            <person name="Johannesson H."/>
        </authorList>
    </citation>
    <scope>NUCLEOTIDE SEQUENCE</scope>
    <source>
        <strain evidence="8">CBS 757.83</strain>
    </source>
</reference>
<keyword evidence="9" id="KW-1185">Reference proteome</keyword>
<dbReference type="GO" id="GO:0005762">
    <property type="term" value="C:mitochondrial large ribosomal subunit"/>
    <property type="evidence" value="ECO:0007669"/>
    <property type="project" value="TreeGrafter"/>
</dbReference>
<evidence type="ECO:0000256" key="3">
    <source>
        <dbReference type="ARBA" id="ARBA00022980"/>
    </source>
</evidence>
<dbReference type="Proteomes" id="UP001305647">
    <property type="component" value="Unassembled WGS sequence"/>
</dbReference>
<dbReference type="GO" id="GO:0003735">
    <property type="term" value="F:structural constituent of ribosome"/>
    <property type="evidence" value="ECO:0007669"/>
    <property type="project" value="TreeGrafter"/>
</dbReference>
<evidence type="ECO:0000256" key="6">
    <source>
        <dbReference type="ARBA" id="ARBA00033752"/>
    </source>
</evidence>
<dbReference type="PANTHER" id="PTHR28595:SF1">
    <property type="entry name" value="LARGE RIBOSOMAL SUBUNIT PROTEIN ML54"/>
    <property type="match status" value="1"/>
</dbReference>
<gene>
    <name evidence="8" type="ORF">N658DRAFT_523742</name>
</gene>
<evidence type="ECO:0000256" key="4">
    <source>
        <dbReference type="ARBA" id="ARBA00023128"/>
    </source>
</evidence>
<evidence type="ECO:0000256" key="7">
    <source>
        <dbReference type="ARBA" id="ARBA00035179"/>
    </source>
</evidence>
<keyword evidence="4" id="KW-0496">Mitochondrion</keyword>
<protein>
    <recommendedName>
        <fullName evidence="7">Large ribosomal subunit protein mL54</fullName>
    </recommendedName>
</protein>
<name>A0AAN6Q3L9_9PEZI</name>
<keyword evidence="5" id="KW-0687">Ribonucleoprotein</keyword>